<dbReference type="PANTHER" id="PTHR10361">
    <property type="entry name" value="SODIUM-BILE ACID COTRANSPORTER"/>
    <property type="match status" value="1"/>
</dbReference>
<comment type="caution">
    <text evidence="1">The sequence shown here is derived from an EMBL/GenBank/DDBJ whole genome shotgun (WGS) entry which is preliminary data.</text>
</comment>
<dbReference type="Gene3D" id="1.20.1530.20">
    <property type="match status" value="1"/>
</dbReference>
<dbReference type="EMBL" id="JSCE01000136">
    <property type="protein sequence ID" value="KHM52100.1"/>
    <property type="molecule type" value="Genomic_DNA"/>
</dbReference>
<reference evidence="1 2" key="1">
    <citation type="journal article" date="2013" name="PLoS ONE">
        <title>Identification and characterization of three novel lipases belonging to families II and V from Anaerovibrio lipolyticus 5ST.</title>
        <authorList>
            <person name="Prive F."/>
            <person name="Kaderbhai N.N."/>
            <person name="Girdwood S."/>
            <person name="Worgan H.J."/>
            <person name="Pinloche E."/>
            <person name="Scollan N.D."/>
            <person name="Huws S.A."/>
            <person name="Newbold C.J."/>
        </authorList>
    </citation>
    <scope>NUCLEOTIDE SEQUENCE [LARGE SCALE GENOMIC DNA]</scope>
    <source>
        <strain evidence="1 2">5S</strain>
    </source>
</reference>
<name>A0A0B2JUT1_9FIRM</name>
<evidence type="ECO:0000313" key="2">
    <source>
        <dbReference type="Proteomes" id="UP000030993"/>
    </source>
</evidence>
<keyword evidence="2" id="KW-1185">Reference proteome</keyword>
<accession>A0A0B2JUT1</accession>
<dbReference type="Proteomes" id="UP000030993">
    <property type="component" value="Unassembled WGS sequence"/>
</dbReference>
<dbReference type="InterPro" id="IPR004710">
    <property type="entry name" value="Bilac:Na_transpt"/>
</dbReference>
<organism evidence="1 2">
    <name type="scientific">Anaerovibrio lipolyticus</name>
    <dbReference type="NCBI Taxonomy" id="82374"/>
    <lineage>
        <taxon>Bacteria</taxon>
        <taxon>Bacillati</taxon>
        <taxon>Bacillota</taxon>
        <taxon>Negativicutes</taxon>
        <taxon>Selenomonadales</taxon>
        <taxon>Selenomonadaceae</taxon>
        <taxon>Anaerovibrio</taxon>
    </lineage>
</organism>
<dbReference type="InterPro" id="IPR038770">
    <property type="entry name" value="Na+/solute_symporter_sf"/>
</dbReference>
<sequence length="86" mass="9452">MLGYILAKLFKLDEKRSRTVSIEVGMQNSGMAASLAVLYFDPVAAIPGAIFSVWHNVSGAMLANYFAKHSEEDNNDELIDNSIKCI</sequence>
<evidence type="ECO:0000313" key="1">
    <source>
        <dbReference type="EMBL" id="KHM52100.1"/>
    </source>
</evidence>
<gene>
    <name evidence="1" type="ORF">NZ47_06730</name>
</gene>
<dbReference type="AlphaFoldDB" id="A0A0B2JUT1"/>
<dbReference type="STRING" id="82374.NZ47_06730"/>
<proteinExistence type="predicted"/>
<evidence type="ECO:0008006" key="3">
    <source>
        <dbReference type="Google" id="ProtNLM"/>
    </source>
</evidence>
<dbReference type="PANTHER" id="PTHR10361:SF28">
    <property type="entry name" value="P3 PROTEIN-RELATED"/>
    <property type="match status" value="1"/>
</dbReference>
<protein>
    <recommendedName>
        <fullName evidence="3">Bile acid:sodium symporter</fullName>
    </recommendedName>
</protein>